<dbReference type="PROSITE" id="PS50994">
    <property type="entry name" value="INTEGRASE"/>
    <property type="match status" value="1"/>
</dbReference>
<organism evidence="2">
    <name type="scientific">marine sediment metagenome</name>
    <dbReference type="NCBI Taxonomy" id="412755"/>
    <lineage>
        <taxon>unclassified sequences</taxon>
        <taxon>metagenomes</taxon>
        <taxon>ecological metagenomes</taxon>
    </lineage>
</organism>
<name>X1H211_9ZZZZ</name>
<dbReference type="Gene3D" id="3.30.420.10">
    <property type="entry name" value="Ribonuclease H-like superfamily/Ribonuclease H"/>
    <property type="match status" value="1"/>
</dbReference>
<sequence>MERLIRYTPDEKLEIIHLVEHSDLPVKQTLAELQVSRSTFYDWYRRYLEDGPEGLAQKKQGRKQFWNRIPDTVNDQIVELALEYSEEAPRQLAYRFTDEKGYFVSESSVYRLLKRYDLIQSPAFEVITAKDKFENPTQRVNEMWQTDFTQILVVGWGWYYLSTVLDDYSRFVISFTLSPTMNATDVEDTLKIALNKTGVKQVKVHHQPRLLSDNGSAYHSKQLGEFLAAWQIEHIHGAPYHPMTQGKIEHWHRSMKNVIKLENYYSPGELERAIADWVHYYNHNRYHESLENVTP</sequence>
<comment type="caution">
    <text evidence="2">The sequence shown here is derived from an EMBL/GenBank/DDBJ whole genome shotgun (WGS) entry which is preliminary data.</text>
</comment>
<gene>
    <name evidence="2" type="ORF">S03H2_18516</name>
</gene>
<dbReference type="PANTHER" id="PTHR46889">
    <property type="entry name" value="TRANSPOSASE INSF FOR INSERTION SEQUENCE IS3B-RELATED"/>
    <property type="match status" value="1"/>
</dbReference>
<feature type="non-terminal residue" evidence="2">
    <location>
        <position position="295"/>
    </location>
</feature>
<dbReference type="Pfam" id="PF13565">
    <property type="entry name" value="HTH_32"/>
    <property type="match status" value="1"/>
</dbReference>
<dbReference type="GO" id="GO:0015074">
    <property type="term" value="P:DNA integration"/>
    <property type="evidence" value="ECO:0007669"/>
    <property type="project" value="InterPro"/>
</dbReference>
<dbReference type="NCBIfam" id="NF033516">
    <property type="entry name" value="transpos_IS3"/>
    <property type="match status" value="1"/>
</dbReference>
<reference evidence="2" key="1">
    <citation type="journal article" date="2014" name="Front. Microbiol.">
        <title>High frequency of phylogenetically diverse reductive dehalogenase-homologous genes in deep subseafloor sedimentary metagenomes.</title>
        <authorList>
            <person name="Kawai M."/>
            <person name="Futagami T."/>
            <person name="Toyoda A."/>
            <person name="Takaki Y."/>
            <person name="Nishi S."/>
            <person name="Hori S."/>
            <person name="Arai W."/>
            <person name="Tsubouchi T."/>
            <person name="Morono Y."/>
            <person name="Uchiyama I."/>
            <person name="Ito T."/>
            <person name="Fujiyama A."/>
            <person name="Inagaki F."/>
            <person name="Takami H."/>
        </authorList>
    </citation>
    <scope>NUCLEOTIDE SEQUENCE</scope>
    <source>
        <strain evidence="2">Expedition CK06-06</strain>
    </source>
</reference>
<dbReference type="InterPro" id="IPR036397">
    <property type="entry name" value="RNaseH_sf"/>
</dbReference>
<dbReference type="InterPro" id="IPR010921">
    <property type="entry name" value="Trp_repressor/repl_initiator"/>
</dbReference>
<dbReference type="InterPro" id="IPR050900">
    <property type="entry name" value="Transposase_IS3/IS150/IS904"/>
</dbReference>
<dbReference type="SUPFAM" id="SSF48295">
    <property type="entry name" value="TrpR-like"/>
    <property type="match status" value="1"/>
</dbReference>
<protein>
    <recommendedName>
        <fullName evidence="1">Integrase catalytic domain-containing protein</fullName>
    </recommendedName>
</protein>
<evidence type="ECO:0000313" key="2">
    <source>
        <dbReference type="EMBL" id="GAH39313.1"/>
    </source>
</evidence>
<dbReference type="GO" id="GO:0043565">
    <property type="term" value="F:sequence-specific DNA binding"/>
    <property type="evidence" value="ECO:0007669"/>
    <property type="project" value="InterPro"/>
</dbReference>
<dbReference type="InterPro" id="IPR036388">
    <property type="entry name" value="WH-like_DNA-bd_sf"/>
</dbReference>
<dbReference type="SUPFAM" id="SSF53098">
    <property type="entry name" value="Ribonuclease H-like"/>
    <property type="match status" value="1"/>
</dbReference>
<feature type="domain" description="Integrase catalytic" evidence="1">
    <location>
        <begin position="132"/>
        <end position="295"/>
    </location>
</feature>
<dbReference type="Pfam" id="PF00665">
    <property type="entry name" value="rve"/>
    <property type="match status" value="1"/>
</dbReference>
<dbReference type="InterPro" id="IPR001584">
    <property type="entry name" value="Integrase_cat-core"/>
</dbReference>
<dbReference type="InterPro" id="IPR048020">
    <property type="entry name" value="Transpos_IS3"/>
</dbReference>
<evidence type="ECO:0000259" key="1">
    <source>
        <dbReference type="PROSITE" id="PS50994"/>
    </source>
</evidence>
<dbReference type="InterPro" id="IPR012337">
    <property type="entry name" value="RNaseH-like_sf"/>
</dbReference>
<dbReference type="EMBL" id="BARU01009611">
    <property type="protein sequence ID" value="GAH39313.1"/>
    <property type="molecule type" value="Genomic_DNA"/>
</dbReference>
<dbReference type="Gene3D" id="1.10.10.10">
    <property type="entry name" value="Winged helix-like DNA-binding domain superfamily/Winged helix DNA-binding domain"/>
    <property type="match status" value="1"/>
</dbReference>
<dbReference type="PANTHER" id="PTHR46889:SF5">
    <property type="entry name" value="INTEGRASE PROTEIN"/>
    <property type="match status" value="1"/>
</dbReference>
<proteinExistence type="predicted"/>
<dbReference type="AlphaFoldDB" id="X1H211"/>
<accession>X1H211</accession>